<dbReference type="InParanoid" id="B7PDV9"/>
<proteinExistence type="predicted"/>
<protein>
    <submittedName>
        <fullName evidence="1 2">Uncharacterized protein</fullName>
    </submittedName>
</protein>
<dbReference type="EnsemblMetazoa" id="ISCW004447-RA">
    <property type="protein sequence ID" value="ISCW004447-PA"/>
    <property type="gene ID" value="ISCW004447"/>
</dbReference>
<reference evidence="2" key="2">
    <citation type="submission" date="2020-05" db="UniProtKB">
        <authorList>
            <consortium name="EnsemblMetazoa"/>
        </authorList>
    </citation>
    <scope>IDENTIFICATION</scope>
    <source>
        <strain evidence="2">wikel</strain>
    </source>
</reference>
<organism>
    <name type="scientific">Ixodes scapularis</name>
    <name type="common">Black-legged tick</name>
    <name type="synonym">Deer tick</name>
    <dbReference type="NCBI Taxonomy" id="6945"/>
    <lineage>
        <taxon>Eukaryota</taxon>
        <taxon>Metazoa</taxon>
        <taxon>Ecdysozoa</taxon>
        <taxon>Arthropoda</taxon>
        <taxon>Chelicerata</taxon>
        <taxon>Arachnida</taxon>
        <taxon>Acari</taxon>
        <taxon>Parasitiformes</taxon>
        <taxon>Ixodida</taxon>
        <taxon>Ixodoidea</taxon>
        <taxon>Ixodidae</taxon>
        <taxon>Ixodinae</taxon>
        <taxon>Ixodes</taxon>
    </lineage>
</organism>
<keyword evidence="3" id="KW-1185">Reference proteome</keyword>
<accession>B7PDV9</accession>
<dbReference type="PaxDb" id="6945-B7PDV9"/>
<dbReference type="VEuPathDB" id="VectorBase:ISCI004447"/>
<evidence type="ECO:0000313" key="3">
    <source>
        <dbReference type="Proteomes" id="UP000001555"/>
    </source>
</evidence>
<dbReference type="AlphaFoldDB" id="B7PDV9"/>
<name>B7PDV9_IXOSC</name>
<dbReference type="EMBL" id="ABJB010847086">
    <property type="status" value="NOT_ANNOTATED_CDS"/>
    <property type="molecule type" value="Genomic_DNA"/>
</dbReference>
<evidence type="ECO:0000313" key="2">
    <source>
        <dbReference type="EnsemblMetazoa" id="ISCW004447-PA"/>
    </source>
</evidence>
<sequence length="56" mass="6408">MWLGSVLDCVVLKLRSEVPETRALVEKTFFEELHSWQNQLLQCSSVDEFVAATQPV</sequence>
<reference evidence="1 3" key="1">
    <citation type="submission" date="2008-03" db="EMBL/GenBank/DDBJ databases">
        <title>Annotation of Ixodes scapularis.</title>
        <authorList>
            <consortium name="Ixodes scapularis Genome Project Consortium"/>
            <person name="Caler E."/>
            <person name="Hannick L.I."/>
            <person name="Bidwell S."/>
            <person name="Joardar V."/>
            <person name="Thiagarajan M."/>
            <person name="Amedeo P."/>
            <person name="Galinsky K.J."/>
            <person name="Schobel S."/>
            <person name="Inman J."/>
            <person name="Hostetler J."/>
            <person name="Miller J."/>
            <person name="Hammond M."/>
            <person name="Megy K."/>
            <person name="Lawson D."/>
            <person name="Kodira C."/>
            <person name="Sutton G."/>
            <person name="Meyer J."/>
            <person name="Hill C.A."/>
            <person name="Birren B."/>
            <person name="Nene V."/>
            <person name="Collins F."/>
            <person name="Alarcon-Chaidez F."/>
            <person name="Wikel S."/>
            <person name="Strausberg R."/>
        </authorList>
    </citation>
    <scope>NUCLEOTIDE SEQUENCE [LARGE SCALE GENOMIC DNA]</scope>
    <source>
        <strain evidence="3">Wikel</strain>
        <strain evidence="1">Wikel colony</strain>
    </source>
</reference>
<dbReference type="Proteomes" id="UP000001555">
    <property type="component" value="Unassembled WGS sequence"/>
</dbReference>
<dbReference type="EMBL" id="DS692432">
    <property type="protein sequence ID" value="EEC04781.1"/>
    <property type="molecule type" value="Genomic_DNA"/>
</dbReference>
<gene>
    <name evidence="1" type="ORF">IscW_ISCW004447</name>
</gene>
<dbReference type="HOGENOM" id="CLU_3016527_0_0_1"/>
<evidence type="ECO:0000313" key="1">
    <source>
        <dbReference type="EMBL" id="EEC04781.1"/>
    </source>
</evidence>
<dbReference type="VEuPathDB" id="VectorBase:ISCW004447"/>